<feature type="transmembrane region" description="Helical" evidence="5">
    <location>
        <begin position="275"/>
        <end position="296"/>
    </location>
</feature>
<evidence type="ECO:0000256" key="3">
    <source>
        <dbReference type="ARBA" id="ARBA00022989"/>
    </source>
</evidence>
<reference evidence="7" key="1">
    <citation type="journal article" date="2009" name="BMC Genomics">
        <title>The complete genome sequence of Staphylothermus marinus reveals differences in sulfur metabolism among heterotrophic Crenarchaeota.</title>
        <authorList>
            <person name="Anderson I.J."/>
            <person name="Dharmarajan L."/>
            <person name="Rodriguez J."/>
            <person name="Hooper S."/>
            <person name="Porat I."/>
            <person name="Ulrich L.E."/>
            <person name="Elkins J.G."/>
            <person name="Mavromatis K."/>
            <person name="Sun H."/>
            <person name="Land M."/>
            <person name="Lapidus A."/>
            <person name="Lucas S."/>
            <person name="Barry K."/>
            <person name="Huber H."/>
            <person name="Zhulin I.B."/>
            <person name="Whitman W.B."/>
            <person name="Mukhopadhyay B."/>
            <person name="Woese C."/>
            <person name="Bristow J."/>
            <person name="Kyrpides N."/>
        </authorList>
    </citation>
    <scope>NUCLEOTIDE SEQUENCE [LARGE SCALE GENOMIC DNA]</scope>
    <source>
        <strain evidence="7">ATCC 43588 / DSM 3639 / JCM 9404 / F1</strain>
    </source>
</reference>
<feature type="transmembrane region" description="Helical" evidence="5">
    <location>
        <begin position="187"/>
        <end position="213"/>
    </location>
</feature>
<dbReference type="InterPro" id="IPR018086">
    <property type="entry name" value="NADH_UbQ_OxRdtase_su1_CS"/>
</dbReference>
<dbReference type="PROSITE" id="PS00668">
    <property type="entry name" value="COMPLEX1_ND1_2"/>
    <property type="match status" value="1"/>
</dbReference>
<evidence type="ECO:0000313" key="7">
    <source>
        <dbReference type="Proteomes" id="UP000000254"/>
    </source>
</evidence>
<dbReference type="PANTHER" id="PTHR43359">
    <property type="entry name" value="FORMATE HYDROGENLYASE SUBUNIT 4"/>
    <property type="match status" value="1"/>
</dbReference>
<feature type="transmembrane region" description="Helical" evidence="5">
    <location>
        <begin position="240"/>
        <end position="263"/>
    </location>
</feature>
<feature type="transmembrane region" description="Helical" evidence="5">
    <location>
        <begin position="109"/>
        <end position="132"/>
    </location>
</feature>
<reference evidence="6 7" key="2">
    <citation type="journal article" date="2009" name="Stand. Genomic Sci.">
        <title>Complete genome sequence of Staphylothermus marinus Stetter and Fiala 1986 type strain F1.</title>
        <authorList>
            <person name="Anderson I.J."/>
            <person name="Sun H."/>
            <person name="Lapidus A."/>
            <person name="Copeland A."/>
            <person name="Glavina Del Rio T."/>
            <person name="Tice H."/>
            <person name="Dalin E."/>
            <person name="Lucas S."/>
            <person name="Barry K."/>
            <person name="Land M."/>
            <person name="Richardson P."/>
            <person name="Huber H."/>
            <person name="Kyrpides N.C."/>
        </authorList>
    </citation>
    <scope>NUCLEOTIDE SEQUENCE [LARGE SCALE GENOMIC DNA]</scope>
    <source>
        <strain evidence="7">ATCC 43588 / DSM 3639 / JCM 9404 / F1</strain>
    </source>
</reference>
<dbReference type="Pfam" id="PF00146">
    <property type="entry name" value="NADHdh"/>
    <property type="match status" value="1"/>
</dbReference>
<dbReference type="AlphaFoldDB" id="A3DMA3"/>
<gene>
    <name evidence="6" type="ordered locus">Smar_0657</name>
</gene>
<dbReference type="GO" id="GO:0005886">
    <property type="term" value="C:plasma membrane"/>
    <property type="evidence" value="ECO:0007669"/>
    <property type="project" value="TreeGrafter"/>
</dbReference>
<dbReference type="InterPro" id="IPR001694">
    <property type="entry name" value="NADH_UbQ_OxRdtase_su1/FPO"/>
</dbReference>
<protein>
    <submittedName>
        <fullName evidence="6">Respiratory-chain NADH dehydrogenase, subunit 1</fullName>
    </submittedName>
</protein>
<organism evidence="6 7">
    <name type="scientific">Staphylothermus marinus (strain ATCC 43588 / DSM 3639 / JCM 9404 / F1)</name>
    <dbReference type="NCBI Taxonomy" id="399550"/>
    <lineage>
        <taxon>Archaea</taxon>
        <taxon>Thermoproteota</taxon>
        <taxon>Thermoprotei</taxon>
        <taxon>Desulfurococcales</taxon>
        <taxon>Desulfurococcaceae</taxon>
        <taxon>Staphylothermus</taxon>
    </lineage>
</organism>
<keyword evidence="3 5" id="KW-1133">Transmembrane helix</keyword>
<sequence>MMWVDLGNYILQSLLYPGLLFIIIMIIFTQWIYRKVTGRVQYRRGPTYVGPFGLLQPFADFMKLLLKEDVVSRYSAKIAPVIVAALGVGAITALTLMTPLAYDPVHAPFDIIVFFYLALWTSLSIMFLGLATPNPYTSLGVGRYMALLVSAEPAYVSSFLVPVIIASKIDPSIEYSLYGSSLISYQLWTSNVFSFIAMLIAAIAGFLAMMGILEIKPFDFPEAEGEIYWGVFTEYGGPRLALAFFILFAERIVIPIIYVLLFLGGSWPIDISTNYLGGLLVIFAKFIVVFILLSVIDNVMPRFTPAQGVRFLWKYPLILAIAALIIALLI</sequence>
<dbReference type="STRING" id="399550.Smar_0657"/>
<accession>A3DMA3</accession>
<feature type="transmembrane region" description="Helical" evidence="5">
    <location>
        <begin position="14"/>
        <end position="33"/>
    </location>
</feature>
<name>A3DMA3_STAMF</name>
<dbReference type="RefSeq" id="WP_011838954.1">
    <property type="nucleotide sequence ID" value="NC_009033.1"/>
</dbReference>
<dbReference type="HOGENOM" id="CLU_015134_0_2_2"/>
<evidence type="ECO:0000256" key="4">
    <source>
        <dbReference type="ARBA" id="ARBA00023136"/>
    </source>
</evidence>
<dbReference type="EMBL" id="CP000575">
    <property type="protein sequence ID" value="ABN69763.1"/>
    <property type="molecule type" value="Genomic_DNA"/>
</dbReference>
<proteinExistence type="predicted"/>
<keyword evidence="7" id="KW-1185">Reference proteome</keyword>
<feature type="transmembrane region" description="Helical" evidence="5">
    <location>
        <begin position="78"/>
        <end position="97"/>
    </location>
</feature>
<dbReference type="OrthoDB" id="15253at2157"/>
<dbReference type="PANTHER" id="PTHR43359:SF1">
    <property type="entry name" value="FORMATE HYDROGENLYASE SUBUNIT 4-RELATED"/>
    <property type="match status" value="1"/>
</dbReference>
<keyword evidence="4 5" id="KW-0472">Membrane</keyword>
<evidence type="ECO:0000256" key="2">
    <source>
        <dbReference type="ARBA" id="ARBA00022692"/>
    </source>
</evidence>
<keyword evidence="2 5" id="KW-0812">Transmembrane</keyword>
<dbReference type="eggNOG" id="arCOG01546">
    <property type="taxonomic scope" value="Archaea"/>
</dbReference>
<feature type="transmembrane region" description="Helical" evidence="5">
    <location>
        <begin position="311"/>
        <end position="329"/>
    </location>
</feature>
<dbReference type="InterPro" id="IPR052561">
    <property type="entry name" value="ComplexI_Subunit1"/>
</dbReference>
<evidence type="ECO:0000313" key="6">
    <source>
        <dbReference type="EMBL" id="ABN69763.1"/>
    </source>
</evidence>
<dbReference type="Proteomes" id="UP000000254">
    <property type="component" value="Chromosome"/>
</dbReference>
<dbReference type="KEGG" id="smr:Smar_0657"/>
<evidence type="ECO:0000256" key="5">
    <source>
        <dbReference type="SAM" id="Phobius"/>
    </source>
</evidence>
<comment type="subcellular location">
    <subcellularLocation>
        <location evidence="1">Membrane</location>
        <topology evidence="1">Multi-pass membrane protein</topology>
    </subcellularLocation>
</comment>
<dbReference type="GeneID" id="4907476"/>
<evidence type="ECO:0000256" key="1">
    <source>
        <dbReference type="ARBA" id="ARBA00004141"/>
    </source>
</evidence>